<dbReference type="GO" id="GO:0005737">
    <property type="term" value="C:cytoplasm"/>
    <property type="evidence" value="ECO:0007669"/>
    <property type="project" value="UniProtKB-SubCell"/>
</dbReference>
<evidence type="ECO:0000259" key="9">
    <source>
        <dbReference type="PROSITE" id="PS50119"/>
    </source>
</evidence>
<accession>A0ABD1J895</accession>
<dbReference type="InterPro" id="IPR017907">
    <property type="entry name" value="Znf_RING_CS"/>
</dbReference>
<dbReference type="Pfam" id="PF00643">
    <property type="entry name" value="zf-B_box"/>
    <property type="match status" value="1"/>
</dbReference>
<name>A0ABD1J895_9TELE</name>
<organism evidence="11 12">
    <name type="scientific">Coilia grayii</name>
    <name type="common">Gray's grenadier anchovy</name>
    <dbReference type="NCBI Taxonomy" id="363190"/>
    <lineage>
        <taxon>Eukaryota</taxon>
        <taxon>Metazoa</taxon>
        <taxon>Chordata</taxon>
        <taxon>Craniata</taxon>
        <taxon>Vertebrata</taxon>
        <taxon>Euteleostomi</taxon>
        <taxon>Actinopterygii</taxon>
        <taxon>Neopterygii</taxon>
        <taxon>Teleostei</taxon>
        <taxon>Clupei</taxon>
        <taxon>Clupeiformes</taxon>
        <taxon>Clupeoidei</taxon>
        <taxon>Engraulidae</taxon>
        <taxon>Coilinae</taxon>
        <taxon>Coilia</taxon>
    </lineage>
</organism>
<dbReference type="GO" id="GO:0008270">
    <property type="term" value="F:zinc ion binding"/>
    <property type="evidence" value="ECO:0007669"/>
    <property type="project" value="UniProtKB-KW"/>
</dbReference>
<reference evidence="11 12" key="1">
    <citation type="submission" date="2024-09" db="EMBL/GenBank/DDBJ databases">
        <title>A chromosome-level genome assembly of Gray's grenadier anchovy, Coilia grayii.</title>
        <authorList>
            <person name="Fu Z."/>
        </authorList>
    </citation>
    <scope>NUCLEOTIDE SEQUENCE [LARGE SCALE GENOMIC DNA]</scope>
    <source>
        <strain evidence="11">G4</strain>
        <tissue evidence="11">Muscle</tissue>
    </source>
</reference>
<proteinExistence type="predicted"/>
<evidence type="ECO:0008006" key="13">
    <source>
        <dbReference type="Google" id="ProtNLM"/>
    </source>
</evidence>
<dbReference type="InterPro" id="IPR000315">
    <property type="entry name" value="Znf_B-box"/>
</dbReference>
<dbReference type="SUPFAM" id="SSF49599">
    <property type="entry name" value="TRAF domain-like"/>
    <property type="match status" value="1"/>
</dbReference>
<keyword evidence="12" id="KW-1185">Reference proteome</keyword>
<evidence type="ECO:0000256" key="2">
    <source>
        <dbReference type="ARBA" id="ARBA00022490"/>
    </source>
</evidence>
<sequence length="510" mass="58493">MKRKRNRRVVKVPSTAQPTLLPSKKMAQAHPKDLEACRCSVCLDLLNDPVTIPCGHSYCMSCISDCWNQEEQKGVGPHTCPQCRETFSPRPVLKKSVVLAELVEKLRTTQPQLDSIQLPYARPGDVICDVCTERKFKAVKSCIVCVASYCESHIQPHYQSTALKKHTLTNASDQLHDNICPQHNRLLEVFCRTDGICICVLCAMDEHKGHDSVLAAKERAEQQKTFEKTKKLCQEMIEWRNEELHMLKDGTVYVKDAAREAGEHCEQVFTELLQCVEGTRAKVRARIREQQMAAEREAEGTIKELEQEMAELKRRDVALQRLSQQDDVHFLKELQQIPTSYETKTFDLRLLSFELMKKSVSELKDILEDACSKFEVKVSEEETIIFFEVKDLSHRSGRVRSPTVVLEDLSLNIVVRSYTDGKTHFLSFYLDASSQIEGKSCTVEACLKVINQQDVKKSFSRKITHKFCGKKSFWGFLKFMPWNDLMNPAKGFVKDDKVIFLVTFWANRDD</sequence>
<evidence type="ECO:0000313" key="12">
    <source>
        <dbReference type="Proteomes" id="UP001591681"/>
    </source>
</evidence>
<dbReference type="PANTHER" id="PTHR25465:SF5">
    <property type="entry name" value="E3 UBIQUITIN_ISG15 LIGASE TRIM25-RELATED"/>
    <property type="match status" value="1"/>
</dbReference>
<keyword evidence="2" id="KW-0963">Cytoplasm</keyword>
<dbReference type="InterPro" id="IPR051051">
    <property type="entry name" value="E3_ubiq-ligase_TRIM/RNF"/>
</dbReference>
<dbReference type="SMART" id="SM00061">
    <property type="entry name" value="MATH"/>
    <property type="match status" value="1"/>
</dbReference>
<evidence type="ECO:0000256" key="1">
    <source>
        <dbReference type="ARBA" id="ARBA00004496"/>
    </source>
</evidence>
<keyword evidence="5" id="KW-0862">Zinc</keyword>
<dbReference type="Proteomes" id="UP001591681">
    <property type="component" value="Unassembled WGS sequence"/>
</dbReference>
<dbReference type="AlphaFoldDB" id="A0ABD1J895"/>
<feature type="domain" description="B box-type" evidence="9">
    <location>
        <begin position="175"/>
        <end position="215"/>
    </location>
</feature>
<dbReference type="InterPro" id="IPR013083">
    <property type="entry name" value="Znf_RING/FYVE/PHD"/>
</dbReference>
<evidence type="ECO:0000259" key="10">
    <source>
        <dbReference type="PROSITE" id="PS50144"/>
    </source>
</evidence>
<dbReference type="PROSITE" id="PS50144">
    <property type="entry name" value="MATH"/>
    <property type="match status" value="1"/>
</dbReference>
<comment type="caution">
    <text evidence="11">The sequence shown here is derived from an EMBL/GenBank/DDBJ whole genome shotgun (WGS) entry which is preliminary data.</text>
</comment>
<evidence type="ECO:0000259" key="8">
    <source>
        <dbReference type="PROSITE" id="PS50089"/>
    </source>
</evidence>
<dbReference type="SUPFAM" id="SSF57845">
    <property type="entry name" value="B-box zinc-binding domain"/>
    <property type="match status" value="1"/>
</dbReference>
<dbReference type="EMBL" id="JBHFQA010000018">
    <property type="protein sequence ID" value="KAL2083407.1"/>
    <property type="molecule type" value="Genomic_DNA"/>
</dbReference>
<protein>
    <recommendedName>
        <fullName evidence="13">E3 ubiquitin/ISG15 ligase TRIM25-like</fullName>
    </recommendedName>
</protein>
<dbReference type="Gene3D" id="4.10.830.40">
    <property type="match status" value="1"/>
</dbReference>
<feature type="domain" description="MATH" evidence="10">
    <location>
        <begin position="382"/>
        <end position="504"/>
    </location>
</feature>
<evidence type="ECO:0000256" key="4">
    <source>
        <dbReference type="ARBA" id="ARBA00022771"/>
    </source>
</evidence>
<feature type="coiled-coil region" evidence="7">
    <location>
        <begin position="288"/>
        <end position="325"/>
    </location>
</feature>
<dbReference type="CDD" id="cd19769">
    <property type="entry name" value="Bbox2_TRIM16-like"/>
    <property type="match status" value="1"/>
</dbReference>
<evidence type="ECO:0000256" key="3">
    <source>
        <dbReference type="ARBA" id="ARBA00022723"/>
    </source>
</evidence>
<keyword evidence="3" id="KW-0479">Metal-binding</keyword>
<keyword evidence="4 6" id="KW-0863">Zinc-finger</keyword>
<dbReference type="InterPro" id="IPR002083">
    <property type="entry name" value="MATH/TRAF_dom"/>
</dbReference>
<comment type="subcellular location">
    <subcellularLocation>
        <location evidence="1">Cytoplasm</location>
    </subcellularLocation>
</comment>
<dbReference type="SMART" id="SM00336">
    <property type="entry name" value="BBOX"/>
    <property type="match status" value="1"/>
</dbReference>
<dbReference type="SUPFAM" id="SSF57850">
    <property type="entry name" value="RING/U-box"/>
    <property type="match status" value="1"/>
</dbReference>
<evidence type="ECO:0000256" key="6">
    <source>
        <dbReference type="PROSITE-ProRule" id="PRU00024"/>
    </source>
</evidence>
<dbReference type="Gene3D" id="3.30.40.10">
    <property type="entry name" value="Zinc/RING finger domain, C3HC4 (zinc finger)"/>
    <property type="match status" value="1"/>
</dbReference>
<gene>
    <name evidence="11" type="ORF">ACEWY4_021180</name>
</gene>
<evidence type="ECO:0000313" key="11">
    <source>
        <dbReference type="EMBL" id="KAL2083407.1"/>
    </source>
</evidence>
<dbReference type="Pfam" id="PF15227">
    <property type="entry name" value="zf-C3HC4_4"/>
    <property type="match status" value="1"/>
</dbReference>
<dbReference type="SMART" id="SM00184">
    <property type="entry name" value="RING"/>
    <property type="match status" value="1"/>
</dbReference>
<evidence type="ECO:0000256" key="7">
    <source>
        <dbReference type="SAM" id="Coils"/>
    </source>
</evidence>
<dbReference type="InterPro" id="IPR001841">
    <property type="entry name" value="Znf_RING"/>
</dbReference>
<feature type="domain" description="RING-type" evidence="8">
    <location>
        <begin position="39"/>
        <end position="84"/>
    </location>
</feature>
<dbReference type="InterPro" id="IPR008974">
    <property type="entry name" value="TRAF-like"/>
</dbReference>
<dbReference type="CDD" id="cd19802">
    <property type="entry name" value="Bbox1_TRIM8-like"/>
    <property type="match status" value="1"/>
</dbReference>
<dbReference type="Pfam" id="PF22486">
    <property type="entry name" value="MATH_2"/>
    <property type="match status" value="1"/>
</dbReference>
<dbReference type="Pfam" id="PF25600">
    <property type="entry name" value="TRIM_CC"/>
    <property type="match status" value="1"/>
</dbReference>
<dbReference type="InterPro" id="IPR058030">
    <property type="entry name" value="TRIM8/14/16/25/29/45/65_CC"/>
</dbReference>
<keyword evidence="7" id="KW-0175">Coiled coil</keyword>
<dbReference type="Gene3D" id="3.30.160.60">
    <property type="entry name" value="Classic Zinc Finger"/>
    <property type="match status" value="1"/>
</dbReference>
<dbReference type="PROSITE" id="PS50089">
    <property type="entry name" value="ZF_RING_2"/>
    <property type="match status" value="1"/>
</dbReference>
<evidence type="ECO:0000256" key="5">
    <source>
        <dbReference type="ARBA" id="ARBA00022833"/>
    </source>
</evidence>
<dbReference type="PROSITE" id="PS00518">
    <property type="entry name" value="ZF_RING_1"/>
    <property type="match status" value="1"/>
</dbReference>
<dbReference type="Gene3D" id="2.60.210.10">
    <property type="entry name" value="Apoptosis, Tumor Necrosis Factor Receptor Associated Protein 2, Chain A"/>
    <property type="match status" value="1"/>
</dbReference>
<dbReference type="PANTHER" id="PTHR25465">
    <property type="entry name" value="B-BOX DOMAIN CONTAINING"/>
    <property type="match status" value="1"/>
</dbReference>
<dbReference type="PROSITE" id="PS50119">
    <property type="entry name" value="ZF_BBOX"/>
    <property type="match status" value="1"/>
</dbReference>